<dbReference type="InterPro" id="IPR056098">
    <property type="entry name" value="Acb2/Tad1_hairpin"/>
</dbReference>
<reference evidence="3 4" key="1">
    <citation type="submission" date="2018-03" db="EMBL/GenBank/DDBJ databases">
        <authorList>
            <person name="Stanton A.-C.J."/>
            <person name="Garlena R.A."/>
            <person name="Russell D.A."/>
            <person name="Pope W.H."/>
            <person name="Jacobs-Sera D."/>
            <person name="Hatfull G.F."/>
        </authorList>
    </citation>
    <scope>NUCLEOTIDE SEQUENCE [LARGE SCALE GENOMIC DNA]</scope>
</reference>
<accession>A0A2U8UJ41</accession>
<evidence type="ECO:0000313" key="3">
    <source>
        <dbReference type="EMBL" id="AWN03571.1"/>
    </source>
</evidence>
<keyword evidence="4" id="KW-1185">Reference proteome</keyword>
<keyword evidence="1" id="KW-0547">Nucleotide-binding</keyword>
<proteinExistence type="predicted"/>
<dbReference type="Proteomes" id="UP000246630">
    <property type="component" value="Segment"/>
</dbReference>
<dbReference type="EMBL" id="MH153803">
    <property type="protein sequence ID" value="AWN03571.1"/>
    <property type="molecule type" value="Genomic_DNA"/>
</dbReference>
<dbReference type="Pfam" id="PF24729">
    <property type="entry name" value="Acb2_Tad1_hairpin"/>
    <property type="match status" value="1"/>
</dbReference>
<sequence>MAAITTDADRIGWGDVRESDREVSQRFGIAQDSIAGSGELAVQKELREKFAELAVYANSHITDGRHKALAMDHLEDALMRFGKAIFEVPR</sequence>
<dbReference type="KEGG" id="vg:54992114"/>
<evidence type="ECO:0000256" key="1">
    <source>
        <dbReference type="ARBA" id="ARBA00022741"/>
    </source>
</evidence>
<dbReference type="RefSeq" id="YP_009801598.1">
    <property type="nucleotide sequence ID" value="NC_047973.1"/>
</dbReference>
<gene>
    <name evidence="3" type="primary">56</name>
    <name evidence="3" type="ORF">PBI_HYPERION_56</name>
</gene>
<dbReference type="GO" id="GO:0000166">
    <property type="term" value="F:nucleotide binding"/>
    <property type="evidence" value="ECO:0007669"/>
    <property type="project" value="UniProtKB-KW"/>
</dbReference>
<feature type="domain" description="Acb2/Tad1 hairpin" evidence="2">
    <location>
        <begin position="38"/>
        <end position="86"/>
    </location>
</feature>
<evidence type="ECO:0000259" key="2">
    <source>
        <dbReference type="Pfam" id="PF24729"/>
    </source>
</evidence>
<dbReference type="GeneID" id="54992114"/>
<organism evidence="3 4">
    <name type="scientific">Microbacterium phage Hyperion</name>
    <dbReference type="NCBI Taxonomy" id="2182354"/>
    <lineage>
        <taxon>Viruses</taxon>
        <taxon>Duplodnaviria</taxon>
        <taxon>Heunggongvirae</taxon>
        <taxon>Uroviricota</taxon>
        <taxon>Caudoviricetes</taxon>
        <taxon>Squashvirus</taxon>
        <taxon>Squashvirus hyperion</taxon>
    </lineage>
</organism>
<evidence type="ECO:0000313" key="4">
    <source>
        <dbReference type="Proteomes" id="UP000246630"/>
    </source>
</evidence>
<name>A0A2U8UJ41_9CAUD</name>
<protein>
    <recommendedName>
        <fullName evidence="2">Acb2/Tad1 hairpin domain-containing protein</fullName>
    </recommendedName>
</protein>